<feature type="active site" description="Proton acceptor" evidence="8">
    <location>
        <position position="69"/>
    </location>
</feature>
<dbReference type="Gene3D" id="3.40.50.720">
    <property type="entry name" value="NAD(P)-binding Rossmann-like Domain"/>
    <property type="match status" value="1"/>
</dbReference>
<comment type="catalytic activity">
    <reaction evidence="7 8">
        <text>shikimate + NADP(+) = 3-dehydroshikimate + NADPH + H(+)</text>
        <dbReference type="Rhea" id="RHEA:17737"/>
        <dbReference type="ChEBI" id="CHEBI:15378"/>
        <dbReference type="ChEBI" id="CHEBI:16630"/>
        <dbReference type="ChEBI" id="CHEBI:36208"/>
        <dbReference type="ChEBI" id="CHEBI:57783"/>
        <dbReference type="ChEBI" id="CHEBI:58349"/>
        <dbReference type="EC" id="1.1.1.25"/>
    </reaction>
</comment>
<dbReference type="InterPro" id="IPR041121">
    <property type="entry name" value="SDH_C"/>
</dbReference>
<proteinExistence type="inferred from homology"/>
<accession>A0A368C4L7</accession>
<dbReference type="InterPro" id="IPR013708">
    <property type="entry name" value="Shikimate_DH-bd_N"/>
</dbReference>
<protein>
    <recommendedName>
        <fullName evidence="2 8">Shikimate dehydrogenase (NADP(+))</fullName>
        <shortName evidence="8">SDH</shortName>
        <ecNumber evidence="2 8">1.1.1.25</ecNumber>
    </recommendedName>
</protein>
<dbReference type="InterPro" id="IPR036291">
    <property type="entry name" value="NAD(P)-bd_dom_sf"/>
</dbReference>
<feature type="binding site" evidence="8">
    <location>
        <position position="215"/>
    </location>
    <ligand>
        <name>shikimate</name>
        <dbReference type="ChEBI" id="CHEBI:36208"/>
    </ligand>
</feature>
<dbReference type="EC" id="1.1.1.25" evidence="2 8"/>
<dbReference type="Pfam" id="PF01488">
    <property type="entry name" value="Shikimate_DH"/>
    <property type="match status" value="1"/>
</dbReference>
<comment type="pathway">
    <text evidence="1 8">Metabolic intermediate biosynthesis; chorismate biosynthesis; chorismate from D-erythrose 4-phosphate and phosphoenolpyruvate: step 4/7.</text>
</comment>
<gene>
    <name evidence="8" type="primary">aroE</name>
    <name evidence="12" type="ORF">DBW92_02995</name>
</gene>
<comment type="caution">
    <text evidence="12">The sequence shown here is derived from an EMBL/GenBank/DDBJ whole genome shotgun (WGS) entry which is preliminary data.</text>
</comment>
<dbReference type="HAMAP" id="MF_00222">
    <property type="entry name" value="Shikimate_DH_AroE"/>
    <property type="match status" value="1"/>
</dbReference>
<evidence type="ECO:0000313" key="12">
    <source>
        <dbReference type="EMBL" id="RCL44520.1"/>
    </source>
</evidence>
<dbReference type="SUPFAM" id="SSF53223">
    <property type="entry name" value="Aminoacid dehydrogenase-like, N-terminal domain"/>
    <property type="match status" value="1"/>
</dbReference>
<dbReference type="AlphaFoldDB" id="A0A368C4L7"/>
<dbReference type="GO" id="GO:0004764">
    <property type="term" value="F:shikimate 3-dehydrogenase (NADP+) activity"/>
    <property type="evidence" value="ECO:0007669"/>
    <property type="project" value="UniProtKB-UniRule"/>
</dbReference>
<name>A0A368C4L7_9GAMM</name>
<evidence type="ECO:0000259" key="11">
    <source>
        <dbReference type="Pfam" id="PF18317"/>
    </source>
</evidence>
<keyword evidence="3 8" id="KW-0028">Amino-acid biosynthesis</keyword>
<evidence type="ECO:0000256" key="5">
    <source>
        <dbReference type="ARBA" id="ARBA00023002"/>
    </source>
</evidence>
<feature type="domain" description="SDH C-terminal" evidence="11">
    <location>
        <begin position="236"/>
        <end position="262"/>
    </location>
</feature>
<feature type="binding site" evidence="8">
    <location>
        <position position="236"/>
    </location>
    <ligand>
        <name>NADP(+)</name>
        <dbReference type="ChEBI" id="CHEBI:58349"/>
    </ligand>
</feature>
<evidence type="ECO:0000259" key="10">
    <source>
        <dbReference type="Pfam" id="PF08501"/>
    </source>
</evidence>
<evidence type="ECO:0000256" key="3">
    <source>
        <dbReference type="ARBA" id="ARBA00022605"/>
    </source>
</evidence>
<feature type="binding site" evidence="8">
    <location>
        <begin position="153"/>
        <end position="158"/>
    </location>
    <ligand>
        <name>NADP(+)</name>
        <dbReference type="ChEBI" id="CHEBI:58349"/>
    </ligand>
</feature>
<feature type="domain" description="Quinate/shikimate 5-dehydrogenase/glutamyl-tRNA reductase" evidence="9">
    <location>
        <begin position="115"/>
        <end position="169"/>
    </location>
</feature>
<feature type="binding site" evidence="8">
    <location>
        <position position="90"/>
    </location>
    <ligand>
        <name>shikimate</name>
        <dbReference type="ChEBI" id="CHEBI:36208"/>
    </ligand>
</feature>
<dbReference type="GO" id="GO:0019632">
    <property type="term" value="P:shikimate metabolic process"/>
    <property type="evidence" value="ECO:0007669"/>
    <property type="project" value="InterPro"/>
</dbReference>
<reference evidence="12 13" key="1">
    <citation type="journal article" date="2018" name="Microbiome">
        <title>Fine metagenomic profile of the Mediterranean stratified and mixed water columns revealed by assembly and recruitment.</title>
        <authorList>
            <person name="Haro-Moreno J.M."/>
            <person name="Lopez-Perez M."/>
            <person name="De La Torre J.R."/>
            <person name="Picazo A."/>
            <person name="Camacho A."/>
            <person name="Rodriguez-Valera F."/>
        </authorList>
    </citation>
    <scope>NUCLEOTIDE SEQUENCE [LARGE SCALE GENOMIC DNA]</scope>
    <source>
        <strain evidence="12">MED-G78</strain>
    </source>
</reference>
<dbReference type="InterPro" id="IPR046346">
    <property type="entry name" value="Aminoacid_DH-like_N_sf"/>
</dbReference>
<dbReference type="GO" id="GO:0009073">
    <property type="term" value="P:aromatic amino acid family biosynthetic process"/>
    <property type="evidence" value="ECO:0007669"/>
    <property type="project" value="UniProtKB-KW"/>
</dbReference>
<dbReference type="SUPFAM" id="SSF51735">
    <property type="entry name" value="NAD(P)-binding Rossmann-fold domains"/>
    <property type="match status" value="1"/>
</dbReference>
<keyword evidence="5 8" id="KW-0560">Oxidoreductase</keyword>
<feature type="binding site" evidence="8">
    <location>
        <position position="243"/>
    </location>
    <ligand>
        <name>shikimate</name>
        <dbReference type="ChEBI" id="CHEBI:36208"/>
    </ligand>
</feature>
<comment type="function">
    <text evidence="8">Involved in the biosynthesis of the chorismate, which leads to the biosynthesis of aromatic amino acids. Catalyzes the reversible NADPH linked reduction of 3-dehydroshikimate (DHSA) to yield shikimate (SA).</text>
</comment>
<dbReference type="EMBL" id="QOPI01000014">
    <property type="protein sequence ID" value="RCL44520.1"/>
    <property type="molecule type" value="Genomic_DNA"/>
</dbReference>
<dbReference type="GO" id="GO:0008652">
    <property type="term" value="P:amino acid biosynthetic process"/>
    <property type="evidence" value="ECO:0007669"/>
    <property type="project" value="UniProtKB-KW"/>
</dbReference>
<dbReference type="Pfam" id="PF08501">
    <property type="entry name" value="Shikimate_dh_N"/>
    <property type="match status" value="1"/>
</dbReference>
<feature type="domain" description="Shikimate dehydrogenase substrate binding N-terminal" evidence="10">
    <location>
        <begin position="9"/>
        <end position="92"/>
    </location>
</feature>
<dbReference type="Gene3D" id="3.40.50.10860">
    <property type="entry name" value="Leucine Dehydrogenase, chain A, domain 1"/>
    <property type="match status" value="1"/>
</dbReference>
<feature type="binding site" evidence="8">
    <location>
        <position position="105"/>
    </location>
    <ligand>
        <name>shikimate</name>
        <dbReference type="ChEBI" id="CHEBI:36208"/>
    </ligand>
</feature>
<dbReference type="GO" id="GO:0050661">
    <property type="term" value="F:NADP binding"/>
    <property type="evidence" value="ECO:0007669"/>
    <property type="project" value="InterPro"/>
</dbReference>
<comment type="caution">
    <text evidence="8">Lacks conserved residue(s) required for the propagation of feature annotation.</text>
</comment>
<evidence type="ECO:0000256" key="6">
    <source>
        <dbReference type="ARBA" id="ARBA00023141"/>
    </source>
</evidence>
<evidence type="ECO:0000256" key="7">
    <source>
        <dbReference type="ARBA" id="ARBA00049442"/>
    </source>
</evidence>
<dbReference type="NCBIfam" id="TIGR00507">
    <property type="entry name" value="aroE"/>
    <property type="match status" value="1"/>
</dbReference>
<comment type="similarity">
    <text evidence="8">Belongs to the shikimate dehydrogenase family.</text>
</comment>
<evidence type="ECO:0000259" key="9">
    <source>
        <dbReference type="Pfam" id="PF01488"/>
    </source>
</evidence>
<feature type="binding site" evidence="8">
    <location>
        <position position="65"/>
    </location>
    <ligand>
        <name>shikimate</name>
        <dbReference type="ChEBI" id="CHEBI:36208"/>
    </ligand>
</feature>
<feature type="binding site" evidence="8">
    <location>
        <position position="213"/>
    </location>
    <ligand>
        <name>NADP(+)</name>
        <dbReference type="ChEBI" id="CHEBI:58349"/>
    </ligand>
</feature>
<dbReference type="InterPro" id="IPR011342">
    <property type="entry name" value="Shikimate_DH"/>
</dbReference>
<dbReference type="CDD" id="cd01065">
    <property type="entry name" value="NAD_bind_Shikimate_DH"/>
    <property type="match status" value="1"/>
</dbReference>
<evidence type="ECO:0000313" key="13">
    <source>
        <dbReference type="Proteomes" id="UP000252915"/>
    </source>
</evidence>
<dbReference type="UniPathway" id="UPA00053">
    <property type="reaction ID" value="UER00087"/>
</dbReference>
<dbReference type="PANTHER" id="PTHR21089:SF1">
    <property type="entry name" value="BIFUNCTIONAL 3-DEHYDROQUINATE DEHYDRATASE_SHIKIMATE DEHYDROGENASE, CHLOROPLASTIC"/>
    <property type="match status" value="1"/>
</dbReference>
<keyword evidence="6 8" id="KW-0057">Aromatic amino acid biosynthesis</keyword>
<feature type="binding site" evidence="8">
    <location>
        <position position="81"/>
    </location>
    <ligand>
        <name>NADP(+)</name>
        <dbReference type="ChEBI" id="CHEBI:58349"/>
    </ligand>
</feature>
<evidence type="ECO:0000256" key="4">
    <source>
        <dbReference type="ARBA" id="ARBA00022857"/>
    </source>
</evidence>
<comment type="subunit">
    <text evidence="8">Homodimer.</text>
</comment>
<dbReference type="GO" id="GO:0009423">
    <property type="term" value="P:chorismate biosynthetic process"/>
    <property type="evidence" value="ECO:0007669"/>
    <property type="project" value="UniProtKB-UniRule"/>
</dbReference>
<evidence type="ECO:0000256" key="2">
    <source>
        <dbReference type="ARBA" id="ARBA00012962"/>
    </source>
</evidence>
<feature type="binding site" evidence="8">
    <location>
        <begin position="17"/>
        <end position="19"/>
    </location>
    <ligand>
        <name>shikimate</name>
        <dbReference type="ChEBI" id="CHEBI:36208"/>
    </ligand>
</feature>
<dbReference type="Proteomes" id="UP000252915">
    <property type="component" value="Unassembled WGS sequence"/>
</dbReference>
<dbReference type="InterPro" id="IPR022893">
    <property type="entry name" value="Shikimate_DH_fam"/>
</dbReference>
<dbReference type="NCBIfam" id="NF001310">
    <property type="entry name" value="PRK00258.1-2"/>
    <property type="match status" value="1"/>
</dbReference>
<evidence type="ECO:0000256" key="1">
    <source>
        <dbReference type="ARBA" id="ARBA00004871"/>
    </source>
</evidence>
<dbReference type="GO" id="GO:0005829">
    <property type="term" value="C:cytosol"/>
    <property type="evidence" value="ECO:0007669"/>
    <property type="project" value="TreeGrafter"/>
</dbReference>
<evidence type="ECO:0000256" key="8">
    <source>
        <dbReference type="HAMAP-Rule" id="MF_00222"/>
    </source>
</evidence>
<dbReference type="Pfam" id="PF18317">
    <property type="entry name" value="SDH_C"/>
    <property type="match status" value="1"/>
</dbReference>
<dbReference type="InterPro" id="IPR006151">
    <property type="entry name" value="Shikm_DH/Glu-tRNA_Rdtase"/>
</dbReference>
<keyword evidence="4 8" id="KW-0521">NADP</keyword>
<organism evidence="12 13">
    <name type="scientific">SAR86 cluster bacterium</name>
    <dbReference type="NCBI Taxonomy" id="2030880"/>
    <lineage>
        <taxon>Bacteria</taxon>
        <taxon>Pseudomonadati</taxon>
        <taxon>Pseudomonadota</taxon>
        <taxon>Gammaproteobacteria</taxon>
        <taxon>SAR86 cluster</taxon>
    </lineage>
</organism>
<dbReference type="PANTHER" id="PTHR21089">
    <property type="entry name" value="SHIKIMATE DEHYDROGENASE"/>
    <property type="match status" value="1"/>
</dbReference>
<sequence>MSKIYKLGVIGAPIDHSLSPFIHSRFGRQENISLDYRAYKVSNIELKSFIDEFFSSKSAKGLNITLPHKKNAVAAVDKLSEEASFLEAINTINRKANILYGHSTDGDGLIKDLNEKNINIKDKRILIIGAGAAIESVLYKIINAKPATISILNRTIEKAEILQAKYMPMINISTRIESSIYDLVINGSSAGLTGEFSPPDKNLFNNDTIFYDLNYSLNGTSFCNWAENISENSYDGTGMLIAQAALSFYEWFGVMPDTKKIANEISDL</sequence>